<protein>
    <submittedName>
        <fullName evidence="2">Uncharacterized protein</fullName>
    </submittedName>
</protein>
<dbReference type="KEGG" id="ppd:Ppro_0159"/>
<dbReference type="AlphaFoldDB" id="A1AKC5"/>
<organism evidence="2 3">
    <name type="scientific">Pelobacter propionicus (strain DSM 2379 / NBRC 103807 / OttBd1)</name>
    <dbReference type="NCBI Taxonomy" id="338966"/>
    <lineage>
        <taxon>Bacteria</taxon>
        <taxon>Pseudomonadati</taxon>
        <taxon>Thermodesulfobacteriota</taxon>
        <taxon>Desulfuromonadia</taxon>
        <taxon>Desulfuromonadales</taxon>
        <taxon>Desulfuromonadaceae</taxon>
        <taxon>Pelobacter</taxon>
    </lineage>
</organism>
<dbReference type="STRING" id="338966.Ppro_0159"/>
<evidence type="ECO:0000256" key="1">
    <source>
        <dbReference type="SAM" id="Coils"/>
    </source>
</evidence>
<feature type="coiled-coil region" evidence="1">
    <location>
        <begin position="142"/>
        <end position="169"/>
    </location>
</feature>
<accession>A1AKC5</accession>
<proteinExistence type="predicted"/>
<name>A1AKC5_PELPD</name>
<evidence type="ECO:0000313" key="3">
    <source>
        <dbReference type="Proteomes" id="UP000006732"/>
    </source>
</evidence>
<sequence length="373" mass="41438">MSENMNIVDLIDEMLKHTRDGKDNVIAEVKRTLDDHGGEVLNVFASKLSELESPPFVTPISLVKKLDAVHAEVGTDIRTGAEKVREEVKDLNRRIETLGEYFKSDFSALRTKTEDSWKGIDVRVDALVDGEQALRMKLSEQEKHFNNRIDDLQKVIEEQRRLIESLQVEITSRIEKAGAETREMVTRVEDSGRASLASAREEILANASRLDGRHQATVEVVNHLHKLLDSAKGPLGGKLFKTQEQEELLLKVLAYTQGKEPKSSVLSSVLSATQPITEQAKEDAAAAGSVDKTADAAGDKAIIGAILAALKEYSSSETGAIELAEEKIENVISNNRSREAIEKNLWNVKIWKKFDGLEEKNWKRIVSSSLGRS</sequence>
<dbReference type="Proteomes" id="UP000006732">
    <property type="component" value="Chromosome"/>
</dbReference>
<gene>
    <name evidence="2" type="ordered locus">Ppro_0159</name>
</gene>
<keyword evidence="3" id="KW-1185">Reference proteome</keyword>
<reference evidence="2 3" key="1">
    <citation type="submission" date="2006-10" db="EMBL/GenBank/DDBJ databases">
        <title>Complete sequence of chromosome of Pelobacter propionicus DSM 2379.</title>
        <authorList>
            <consortium name="US DOE Joint Genome Institute"/>
            <person name="Copeland A."/>
            <person name="Lucas S."/>
            <person name="Lapidus A."/>
            <person name="Barry K."/>
            <person name="Detter J.C."/>
            <person name="Glavina del Rio T."/>
            <person name="Hammon N."/>
            <person name="Israni S."/>
            <person name="Dalin E."/>
            <person name="Tice H."/>
            <person name="Pitluck S."/>
            <person name="Saunders E."/>
            <person name="Brettin T."/>
            <person name="Bruce D."/>
            <person name="Han C."/>
            <person name="Tapia R."/>
            <person name="Schmutz J."/>
            <person name="Larimer F."/>
            <person name="Land M."/>
            <person name="Hauser L."/>
            <person name="Kyrpides N."/>
            <person name="Kim E."/>
            <person name="Lovley D."/>
            <person name="Richardson P."/>
        </authorList>
    </citation>
    <scope>NUCLEOTIDE SEQUENCE [LARGE SCALE GENOMIC DNA]</scope>
    <source>
        <strain evidence="3">DSM 2379 / NBRC 103807 / OttBd1</strain>
    </source>
</reference>
<dbReference type="EMBL" id="CP000482">
    <property type="protein sequence ID" value="ABK97795.1"/>
    <property type="molecule type" value="Genomic_DNA"/>
</dbReference>
<dbReference type="RefSeq" id="WP_011734109.1">
    <property type="nucleotide sequence ID" value="NC_008609.1"/>
</dbReference>
<dbReference type="HOGENOM" id="CLU_741564_0_0_7"/>
<keyword evidence="1" id="KW-0175">Coiled coil</keyword>
<evidence type="ECO:0000313" key="2">
    <source>
        <dbReference type="EMBL" id="ABK97795.1"/>
    </source>
</evidence>